<name>A0A1A8PL85_9TELE</name>
<feature type="non-terminal residue" evidence="1">
    <location>
        <position position="1"/>
    </location>
</feature>
<reference evidence="1" key="1">
    <citation type="submission" date="2016-05" db="EMBL/GenBank/DDBJ databases">
        <authorList>
            <person name="Lavstsen T."/>
            <person name="Jespersen J.S."/>
        </authorList>
    </citation>
    <scope>NUCLEOTIDE SEQUENCE</scope>
    <source>
        <tissue evidence="1">Brain</tissue>
    </source>
</reference>
<organism evidence="1">
    <name type="scientific">Nothobranchius pienaari</name>
    <dbReference type="NCBI Taxonomy" id="704102"/>
    <lineage>
        <taxon>Eukaryota</taxon>
        <taxon>Metazoa</taxon>
        <taxon>Chordata</taxon>
        <taxon>Craniata</taxon>
        <taxon>Vertebrata</taxon>
        <taxon>Euteleostomi</taxon>
        <taxon>Actinopterygii</taxon>
        <taxon>Neopterygii</taxon>
        <taxon>Teleostei</taxon>
        <taxon>Neoteleostei</taxon>
        <taxon>Acanthomorphata</taxon>
        <taxon>Ovalentaria</taxon>
        <taxon>Atherinomorphae</taxon>
        <taxon>Cyprinodontiformes</taxon>
        <taxon>Nothobranchiidae</taxon>
        <taxon>Nothobranchius</taxon>
    </lineage>
</organism>
<dbReference type="EMBL" id="HAEG01008401">
    <property type="protein sequence ID" value="SBR81779.1"/>
    <property type="molecule type" value="Transcribed_RNA"/>
</dbReference>
<feature type="non-terminal residue" evidence="1">
    <location>
        <position position="53"/>
    </location>
</feature>
<keyword evidence="1" id="KW-0808">Transferase</keyword>
<protein>
    <submittedName>
        <fullName evidence="1">ST6 (Alpha-N-acetyl-neuraminyl-2,3-beta-galactosyl-1, 3)-N-acetylgalactosaminide alpha-2,6-sialyltransferase</fullName>
    </submittedName>
</protein>
<gene>
    <name evidence="1" type="primary">ST6GALNAC</name>
</gene>
<dbReference type="GO" id="GO:0016757">
    <property type="term" value="F:glycosyltransferase activity"/>
    <property type="evidence" value="ECO:0007669"/>
    <property type="project" value="UniProtKB-KW"/>
</dbReference>
<sequence length="53" mass="5764">VSRCWLLNLSGFSFGLVSKNVVGSNHGISSTFTSIVSSLRRRNVGHKAVKLVF</sequence>
<dbReference type="AlphaFoldDB" id="A0A1A8PL85"/>
<keyword evidence="1" id="KW-0328">Glycosyltransferase</keyword>
<reference evidence="1" key="2">
    <citation type="submission" date="2016-06" db="EMBL/GenBank/DDBJ databases">
        <title>The genome of a short-lived fish provides insights into sex chromosome evolution and the genetic control of aging.</title>
        <authorList>
            <person name="Reichwald K."/>
            <person name="Felder M."/>
            <person name="Petzold A."/>
            <person name="Koch P."/>
            <person name="Groth M."/>
            <person name="Platzer M."/>
        </authorList>
    </citation>
    <scope>NUCLEOTIDE SEQUENCE</scope>
    <source>
        <tissue evidence="1">Brain</tissue>
    </source>
</reference>
<accession>A0A1A8PL85</accession>
<proteinExistence type="predicted"/>
<evidence type="ECO:0000313" key="1">
    <source>
        <dbReference type="EMBL" id="SBR81779.1"/>
    </source>
</evidence>